<dbReference type="EMBL" id="FNZA01000008">
    <property type="protein sequence ID" value="SEJ44090.1"/>
    <property type="molecule type" value="Genomic_DNA"/>
</dbReference>
<keyword evidence="4" id="KW-1185">Reference proteome</keyword>
<protein>
    <submittedName>
        <fullName evidence="3">Conserved repeat domain-containing protein/fimbrial isopeptide formation D2 domain-containing protein</fullName>
    </submittedName>
</protein>
<name>A0A1H6Z3G8_9DEIO</name>
<feature type="domain" description="DUF11" evidence="2">
    <location>
        <begin position="1018"/>
        <end position="1113"/>
    </location>
</feature>
<dbReference type="AlphaFoldDB" id="A0A1H6Z3G8"/>
<reference evidence="4" key="1">
    <citation type="submission" date="2016-10" db="EMBL/GenBank/DDBJ databases">
        <authorList>
            <person name="Varghese N."/>
            <person name="Submissions S."/>
        </authorList>
    </citation>
    <scope>NUCLEOTIDE SEQUENCE [LARGE SCALE GENOMIC DNA]</scope>
    <source>
        <strain evidence="4">CGMCC 1.10218</strain>
    </source>
</reference>
<gene>
    <name evidence="3" type="ORF">SAMN04488058_10840</name>
</gene>
<dbReference type="PANTHER" id="PTHR34819">
    <property type="entry name" value="LARGE CYSTEINE-RICH PERIPLASMIC PROTEIN OMCB"/>
    <property type="match status" value="1"/>
</dbReference>
<dbReference type="InterPro" id="IPR047589">
    <property type="entry name" value="DUF11_rpt"/>
</dbReference>
<organism evidence="3 4">
    <name type="scientific">Deinococcus reticulitermitis</name>
    <dbReference type="NCBI Taxonomy" id="856736"/>
    <lineage>
        <taxon>Bacteria</taxon>
        <taxon>Thermotogati</taxon>
        <taxon>Deinococcota</taxon>
        <taxon>Deinococci</taxon>
        <taxon>Deinococcales</taxon>
        <taxon>Deinococcaceae</taxon>
        <taxon>Deinococcus</taxon>
    </lineage>
</organism>
<evidence type="ECO:0000313" key="3">
    <source>
        <dbReference type="EMBL" id="SEJ44090.1"/>
    </source>
</evidence>
<dbReference type="PANTHER" id="PTHR34819:SF3">
    <property type="entry name" value="CELL SURFACE PROTEIN"/>
    <property type="match status" value="1"/>
</dbReference>
<dbReference type="NCBIfam" id="TIGR01451">
    <property type="entry name" value="B_ant_repeat"/>
    <property type="match status" value="3"/>
</dbReference>
<dbReference type="Pfam" id="PF01345">
    <property type="entry name" value="DUF11"/>
    <property type="match status" value="2"/>
</dbReference>
<accession>A0A1H6Z3G8</accession>
<sequence length="1241" mass="124009">MAGAATYNLSLANGTNVNGGGTCVTTLNSQCRYSSVVQGLAAGSPFQRDLIVTVTSLNGGASVGTMDNDAITYSDAAGTAIAGSHPEVFSPVINAPVVASRTSWVEFTFQFYTPGTNIINALPGTFFITSQDTDGSSTTSTTALREFVEFIGPTGSGRAGTTALVTTTPAVAGGVNYSVGASNQSVNGITIDPRHKASATYTNVSSFRLVGGAIQGTAACSGTTCERLSAYSFQIADSVYATPIVDGYKSVRLTTDADSSGSVTAGDTLTWTVTYVNTGNSNVSNFQINDTLPGNVTFTPGTQVITQGGGSAAPPNTAYNGTTNTGLLAANATLGVNSTVTVSIPVVVGAGAAGTTLSNQASAAGTGLTATLSDSVDSTTVFPPLVTASAGWTAPAAGSVAQTQTSAIEATRVAVVASPYNLTVSKTDGQTSVVTGASTTYTVRVTNSGTASTAGATLSDPTATGLTVTGVTCSAAVGNTCSAAPTTAQIQGTPGVALPTLAPGAFYEVQLTATVTAAAGANVTNTVTAALATGQNDAVPGDNTASDTNSVTATPPPPASNPTSYPATCDVIDWATSGVSGTALSGTRTFNSKGGRSINLNLTSATGGTNGISGYSGTFANYGSWYEVRAISESIQPVINQAFLTRAGGAGNPNNTIVITFPTPVINVRLGITDLDAVGGSAGSGDWAGVQASYGSQTFNPDVLVGGGHALAVQAYAGVPSGAGAAMTVSVPGLGNSQMRAASASPTFNTLMGIDAAYGTQVSGVNRQGQGVVYFKGPLTSITLTTGSLKGTVGQAIGFSNIDFCPPSVAVDKAAGTPVRQADTSSDIPYTLTYRNTSPNVGYHPDATVRDATFSPSIPTPTGADPWARQRPQLTDAVLDQIRANTNVASATLRGTPTVSGATNTVNLDATDLSPAFSGTAANPNLLLANTDGRVDVGGSFSVNFTVNVRLGSAVTTPQTVNNQATATGTLLTGSVSATSNSVGSTVSPSAALSVTKAVDRTHAVYPSPVGNAEPVPPTLTYTITVSNPGQLTATGVTLTDTLPAGLTGVVVREGAATVSATQAGQTLTWTVGSLPSGTTRTFTVTATAPAAATLRATQPQTALVNSVTASASNVAATPPATVSTPTVYTRLFKQVRNLGPQGTLTPAWGTSASGRPGDVLEYCIDFNNYGSAALSNFSLTDNVAANTTGQPNAYGTGQGVRITRGAAAPTYQAFSNPVVVNLGTLGTAESGQVCFRAGVR</sequence>
<dbReference type="Gene3D" id="2.60.40.1170">
    <property type="entry name" value="Mu homology domain, subdomain B"/>
    <property type="match status" value="1"/>
</dbReference>
<dbReference type="InterPro" id="IPR051172">
    <property type="entry name" value="Chlamydia_OmcB"/>
</dbReference>
<dbReference type="Proteomes" id="UP000199223">
    <property type="component" value="Unassembled WGS sequence"/>
</dbReference>
<evidence type="ECO:0000313" key="4">
    <source>
        <dbReference type="Proteomes" id="UP000199223"/>
    </source>
</evidence>
<feature type="region of interest" description="Disordered" evidence="1">
    <location>
        <begin position="534"/>
        <end position="565"/>
    </location>
</feature>
<evidence type="ECO:0000259" key="2">
    <source>
        <dbReference type="Pfam" id="PF01345"/>
    </source>
</evidence>
<dbReference type="InterPro" id="IPR001434">
    <property type="entry name" value="OmcB-like_DUF11"/>
</dbReference>
<dbReference type="Gene3D" id="2.60.40.740">
    <property type="match status" value="1"/>
</dbReference>
<dbReference type="STRING" id="856736.SAMN04488058_10840"/>
<proteinExistence type="predicted"/>
<feature type="domain" description="DUF11" evidence="2">
    <location>
        <begin position="422"/>
        <end position="548"/>
    </location>
</feature>
<evidence type="ECO:0000256" key="1">
    <source>
        <dbReference type="SAM" id="MobiDB-lite"/>
    </source>
</evidence>